<sequence length="89" mass="10010">MAQLTKNSVFKVETLSISEYTEKYGGGVSPQAVSYAMDNDKIDFVRIGKERLVVMTENTKTYVPNSHPRRGTGEEKSVRRSRLALAELE</sequence>
<evidence type="ECO:0000313" key="2">
    <source>
        <dbReference type="EMBL" id="CAB4185426.1"/>
    </source>
</evidence>
<evidence type="ECO:0000313" key="3">
    <source>
        <dbReference type="EMBL" id="CAB4192991.1"/>
    </source>
</evidence>
<name>A0A6J5RHC4_9CAUD</name>
<dbReference type="EMBL" id="LR797075">
    <property type="protein sequence ID" value="CAB4185426.1"/>
    <property type="molecule type" value="Genomic_DNA"/>
</dbReference>
<feature type="region of interest" description="Disordered" evidence="1">
    <location>
        <begin position="62"/>
        <end position="89"/>
    </location>
</feature>
<evidence type="ECO:0000313" key="4">
    <source>
        <dbReference type="EMBL" id="CAB4217689.1"/>
    </source>
</evidence>
<evidence type="ECO:0000256" key="1">
    <source>
        <dbReference type="SAM" id="MobiDB-lite"/>
    </source>
</evidence>
<evidence type="ECO:0000313" key="5">
    <source>
        <dbReference type="EMBL" id="CAB5231498.1"/>
    </source>
</evidence>
<reference evidence="3" key="1">
    <citation type="submission" date="2020-05" db="EMBL/GenBank/DDBJ databases">
        <authorList>
            <person name="Chiriac C."/>
            <person name="Salcher M."/>
            <person name="Ghai R."/>
            <person name="Kavagutti S V."/>
        </authorList>
    </citation>
    <scope>NUCLEOTIDE SEQUENCE</scope>
</reference>
<gene>
    <name evidence="2" type="ORF">UFOVP1127_70</name>
    <name evidence="3" type="ORF">UFOVP1242_4</name>
    <name evidence="4" type="ORF">UFOVP1492_64</name>
    <name evidence="5" type="ORF">UFOVP1580_93</name>
</gene>
<proteinExistence type="predicted"/>
<dbReference type="EMBL" id="LR797197">
    <property type="protein sequence ID" value="CAB4192991.1"/>
    <property type="molecule type" value="Genomic_DNA"/>
</dbReference>
<dbReference type="EMBL" id="LR797450">
    <property type="protein sequence ID" value="CAB4217689.1"/>
    <property type="molecule type" value="Genomic_DNA"/>
</dbReference>
<dbReference type="EMBL" id="LR798430">
    <property type="protein sequence ID" value="CAB5231498.1"/>
    <property type="molecule type" value="Genomic_DNA"/>
</dbReference>
<organism evidence="3">
    <name type="scientific">uncultured Caudovirales phage</name>
    <dbReference type="NCBI Taxonomy" id="2100421"/>
    <lineage>
        <taxon>Viruses</taxon>
        <taxon>Duplodnaviria</taxon>
        <taxon>Heunggongvirae</taxon>
        <taxon>Uroviricota</taxon>
        <taxon>Caudoviricetes</taxon>
        <taxon>Peduoviridae</taxon>
        <taxon>Maltschvirus</taxon>
        <taxon>Maltschvirus maltsch</taxon>
    </lineage>
</organism>
<protein>
    <submittedName>
        <fullName evidence="3">Uncharacterized protein</fullName>
    </submittedName>
</protein>
<accession>A0A6J5RHC4</accession>